<sequence>MFIVLLRFSDNKTQAGQFMQAHMEWIKCGFDDAVFLLAGSIQADLGGGIMAHNTSLSELKTRVNEDPFVAQNIVNAEIIEISPSKTDNRLGFLMGQEQV</sequence>
<protein>
    <recommendedName>
        <fullName evidence="2">YCII-related domain-containing protein</fullName>
    </recommendedName>
</protein>
<accession>A0A3B0XSM2</accession>
<dbReference type="InterPro" id="IPR011008">
    <property type="entry name" value="Dimeric_a/b-barrel"/>
</dbReference>
<reference evidence="1" key="1">
    <citation type="submission" date="2018-06" db="EMBL/GenBank/DDBJ databases">
        <authorList>
            <person name="Zhirakovskaya E."/>
        </authorList>
    </citation>
    <scope>NUCLEOTIDE SEQUENCE</scope>
</reference>
<gene>
    <name evidence="1" type="ORF">MNBD_GAMMA09-2227</name>
</gene>
<proteinExistence type="predicted"/>
<dbReference type="AlphaFoldDB" id="A0A3B0XSM2"/>
<organism evidence="1">
    <name type="scientific">hydrothermal vent metagenome</name>
    <dbReference type="NCBI Taxonomy" id="652676"/>
    <lineage>
        <taxon>unclassified sequences</taxon>
        <taxon>metagenomes</taxon>
        <taxon>ecological metagenomes</taxon>
    </lineage>
</organism>
<name>A0A3B0XSM2_9ZZZZ</name>
<dbReference type="SUPFAM" id="SSF54909">
    <property type="entry name" value="Dimeric alpha+beta barrel"/>
    <property type="match status" value="1"/>
</dbReference>
<dbReference type="PANTHER" id="PTHR37828:SF1">
    <property type="entry name" value="YCII-RELATED DOMAIN-CONTAINING PROTEIN"/>
    <property type="match status" value="1"/>
</dbReference>
<evidence type="ECO:0000313" key="1">
    <source>
        <dbReference type="EMBL" id="VAW70561.1"/>
    </source>
</evidence>
<dbReference type="PANTHER" id="PTHR37828">
    <property type="entry name" value="GSR2449 PROTEIN"/>
    <property type="match status" value="1"/>
</dbReference>
<evidence type="ECO:0008006" key="2">
    <source>
        <dbReference type="Google" id="ProtNLM"/>
    </source>
</evidence>
<dbReference type="EMBL" id="UOFI01000199">
    <property type="protein sequence ID" value="VAW70561.1"/>
    <property type="molecule type" value="Genomic_DNA"/>
</dbReference>